<keyword evidence="3" id="KW-1185">Reference proteome</keyword>
<dbReference type="EMBL" id="CP155571">
    <property type="protein sequence ID" value="XFO70882.1"/>
    <property type="molecule type" value="Genomic_DNA"/>
</dbReference>
<dbReference type="Proteomes" id="UP000216052">
    <property type="component" value="Chromosome"/>
</dbReference>
<dbReference type="SUPFAM" id="SSF56024">
    <property type="entry name" value="Phospholipase D/nuclease"/>
    <property type="match status" value="1"/>
</dbReference>
<evidence type="ECO:0000313" key="3">
    <source>
        <dbReference type="Proteomes" id="UP000216052"/>
    </source>
</evidence>
<sequence>MHKDAISQNKYPNWLWQIQGDDNLVDKARELIDKAEKTILLSFWYEDGVNIQKQLEAAIKREVKVISNQMSERILPLGQVFGHESWTVVEKIHVSEFIMVVDDLYGMFAFKNQDQKVEGYYSFNQGVIRILDTYIRHDIYINRLLADFREPIIKKYGKDLEKLLNLFGD</sequence>
<name>A0ABZ3IXT9_SPOA4</name>
<dbReference type="Pfam" id="PF11495">
    <property type="entry name" value="Regulator_TrmB"/>
    <property type="match status" value="1"/>
</dbReference>
<dbReference type="InterPro" id="IPR021586">
    <property type="entry name" value="Tscrpt_reg_TrmB_C"/>
</dbReference>
<accession>A0ABZ3IXT9</accession>
<organism evidence="2 3">
    <name type="scientific">Sporomusa acidovorans (strain ATCC 49682 / DSM 3132 / Mol)</name>
    <dbReference type="NCBI Taxonomy" id="1123286"/>
    <lineage>
        <taxon>Bacteria</taxon>
        <taxon>Bacillati</taxon>
        <taxon>Bacillota</taxon>
        <taxon>Negativicutes</taxon>
        <taxon>Selenomonadales</taxon>
        <taxon>Sporomusaceae</taxon>
        <taxon>Sporomusa</taxon>
    </lineage>
</organism>
<feature type="domain" description="Transcription regulator TrmB C-terminal" evidence="1">
    <location>
        <begin position="15"/>
        <end position="131"/>
    </location>
</feature>
<proteinExistence type="predicted"/>
<evidence type="ECO:0000313" key="2">
    <source>
        <dbReference type="EMBL" id="XFO70882.1"/>
    </source>
</evidence>
<gene>
    <name evidence="2" type="ORF">SPACI_008820</name>
</gene>
<evidence type="ECO:0000259" key="1">
    <source>
        <dbReference type="Pfam" id="PF11495"/>
    </source>
</evidence>
<dbReference type="CDD" id="cd09124">
    <property type="entry name" value="PLDc_like_TrmB_middle"/>
    <property type="match status" value="1"/>
</dbReference>
<reference evidence="2" key="1">
    <citation type="submission" date="2024-05" db="EMBL/GenBank/DDBJ databases">
        <title>Isolation and characterization of Sporomusa carbonis sp. nov., a carboxydotrophic hydrogenogen in the genus of Sporomusa isolated from a charcoal burning pile.</title>
        <authorList>
            <person name="Boeer T."/>
            <person name="Rosenbaum F."/>
            <person name="Eysell L."/>
            <person name="Mueller V."/>
            <person name="Daniel R."/>
            <person name="Poehlein A."/>
        </authorList>
    </citation>
    <scope>NUCLEOTIDE SEQUENCE [LARGE SCALE GENOMIC DNA]</scope>
    <source>
        <strain evidence="2">DSM 3132</strain>
    </source>
</reference>
<protein>
    <recommendedName>
        <fullName evidence="1">Transcription regulator TrmB C-terminal domain-containing protein</fullName>
    </recommendedName>
</protein>